<gene>
    <name evidence="2" type="ordered locus">SCAB_2622</name>
</gene>
<sequence length="178" mass="19307">MRTLFGDHSGRRLLEGQHMVAGVPQQGQQGAHRRLVDVVDDQYGAVRARWRHVIGSDQTEFTSHRDRVEPGGDAELAGFESLPRQHHGSRGLGIRHAEARAHGEHGPAEAVSAGHDGVRGAAHLADVQPRALLIPLAALTVWAEGHLPAKASERTRSPQRDRAGSGPRWPERARDGQG</sequence>
<feature type="region of interest" description="Disordered" evidence="1">
    <location>
        <begin position="147"/>
        <end position="178"/>
    </location>
</feature>
<dbReference type="STRING" id="680198.SCAB_2622"/>
<proteinExistence type="predicted"/>
<accession>C9ZEL4</accession>
<evidence type="ECO:0000313" key="3">
    <source>
        <dbReference type="Proteomes" id="UP000001444"/>
    </source>
</evidence>
<dbReference type="Proteomes" id="UP000001444">
    <property type="component" value="Chromosome"/>
</dbReference>
<dbReference type="HOGENOM" id="CLU_1509832_0_0_11"/>
<evidence type="ECO:0000256" key="1">
    <source>
        <dbReference type="SAM" id="MobiDB-lite"/>
    </source>
</evidence>
<reference evidence="2 3" key="1">
    <citation type="journal article" date="2010" name="Mol. Plant Microbe Interact.">
        <title>Streptomyces scabies 87-22 contains a coronafacic acid-like biosynthetic cluster that contributes to plant-microbe interactions.</title>
        <authorList>
            <person name="Bignell D.R."/>
            <person name="Seipke R.F."/>
            <person name="Huguet-Tapia J.C."/>
            <person name="Chambers A.H."/>
            <person name="Parry R.J."/>
            <person name="Loria R."/>
        </authorList>
    </citation>
    <scope>NUCLEOTIDE SEQUENCE [LARGE SCALE GENOMIC DNA]</scope>
    <source>
        <strain evidence="2 3">87.22</strain>
    </source>
</reference>
<name>C9ZEL4_STRSW</name>
<feature type="compositionally biased region" description="Basic and acidic residues" evidence="1">
    <location>
        <begin position="151"/>
        <end position="178"/>
    </location>
</feature>
<dbReference type="AlphaFoldDB" id="C9ZEL4"/>
<dbReference type="KEGG" id="scb:SCAB_2622"/>
<protein>
    <submittedName>
        <fullName evidence="2">Uncharacterized protein</fullName>
    </submittedName>
</protein>
<evidence type="ECO:0000313" key="2">
    <source>
        <dbReference type="EMBL" id="CBG67473.1"/>
    </source>
</evidence>
<organism evidence="2 3">
    <name type="scientific">Streptomyces scabiei (strain 87.22)</name>
    <dbReference type="NCBI Taxonomy" id="680198"/>
    <lineage>
        <taxon>Bacteria</taxon>
        <taxon>Bacillati</taxon>
        <taxon>Actinomycetota</taxon>
        <taxon>Actinomycetes</taxon>
        <taxon>Kitasatosporales</taxon>
        <taxon>Streptomycetaceae</taxon>
        <taxon>Streptomyces</taxon>
    </lineage>
</organism>
<keyword evidence="3" id="KW-1185">Reference proteome</keyword>
<dbReference type="EMBL" id="FN554889">
    <property type="protein sequence ID" value="CBG67473.1"/>
    <property type="molecule type" value="Genomic_DNA"/>
</dbReference>